<reference evidence="3" key="1">
    <citation type="submission" date="2019-11" db="EMBL/GenBank/DDBJ databases">
        <title>The nuclear and mitochondrial genomes of Frieseomelitta varia - a highly eusocial stingless bee (Meliponini) with a permanently sterile worker caste.</title>
        <authorList>
            <person name="Freitas F.C.P."/>
            <person name="Lourenco A.P."/>
            <person name="Nunes F.M.F."/>
            <person name="Paschoal A.R."/>
            <person name="Abreu F.C.P."/>
            <person name="Barbin F.O."/>
            <person name="Bataglia L."/>
            <person name="Cardoso-Junior C.A.M."/>
            <person name="Cervoni M.S."/>
            <person name="Silva S.R."/>
            <person name="Dalarmi F."/>
            <person name="Del Lama M.A."/>
            <person name="Depintor T.S."/>
            <person name="Ferreira K.M."/>
            <person name="Goria P.S."/>
            <person name="Jaskot M.C."/>
            <person name="Lago D.C."/>
            <person name="Luna-Lucena D."/>
            <person name="Moda L.M."/>
            <person name="Nascimento L."/>
            <person name="Pedrino M."/>
            <person name="Rabico F.O."/>
            <person name="Sanches F.C."/>
            <person name="Santos D.E."/>
            <person name="Santos C.G."/>
            <person name="Vieira J."/>
            <person name="Lopes T.F."/>
            <person name="Barchuk A.R."/>
            <person name="Hartfelder K."/>
            <person name="Simoes Z.L.P."/>
            <person name="Bitondi M.M.G."/>
            <person name="Pinheiro D.G."/>
        </authorList>
    </citation>
    <scope>NUCLEOTIDE SEQUENCE</scope>
    <source>
        <strain evidence="3">USP_RPSP 00005682</strain>
        <tissue evidence="3">Whole individual</tissue>
    </source>
</reference>
<dbReference type="Proteomes" id="UP000655588">
    <property type="component" value="Unassembled WGS sequence"/>
</dbReference>
<dbReference type="InterPro" id="IPR044822">
    <property type="entry name" value="Myb_DNA-bind_4"/>
</dbReference>
<dbReference type="Gene3D" id="1.10.10.60">
    <property type="entry name" value="Homeodomain-like"/>
    <property type="match status" value="1"/>
</dbReference>
<feature type="compositionally biased region" description="Low complexity" evidence="1">
    <location>
        <begin position="1072"/>
        <end position="1084"/>
    </location>
</feature>
<name>A0A833SBG6_9HYME</name>
<feature type="domain" description="Myb/SANT-like DNA-binding" evidence="2">
    <location>
        <begin position="10"/>
        <end position="94"/>
    </location>
</feature>
<organism evidence="3 4">
    <name type="scientific">Frieseomelitta varia</name>
    <dbReference type="NCBI Taxonomy" id="561572"/>
    <lineage>
        <taxon>Eukaryota</taxon>
        <taxon>Metazoa</taxon>
        <taxon>Ecdysozoa</taxon>
        <taxon>Arthropoda</taxon>
        <taxon>Hexapoda</taxon>
        <taxon>Insecta</taxon>
        <taxon>Pterygota</taxon>
        <taxon>Neoptera</taxon>
        <taxon>Endopterygota</taxon>
        <taxon>Hymenoptera</taxon>
        <taxon>Apocrita</taxon>
        <taxon>Aculeata</taxon>
        <taxon>Apoidea</taxon>
        <taxon>Anthophila</taxon>
        <taxon>Apidae</taxon>
        <taxon>Frieseomelitta</taxon>
    </lineage>
</organism>
<dbReference type="PANTHER" id="PTHR47595:SF1">
    <property type="entry name" value="MYB_SANT-LIKE DNA-BINDING DOMAIN-CONTAINING PROTEIN"/>
    <property type="match status" value="1"/>
</dbReference>
<evidence type="ECO:0000313" key="4">
    <source>
        <dbReference type="Proteomes" id="UP000655588"/>
    </source>
</evidence>
<keyword evidence="4" id="KW-1185">Reference proteome</keyword>
<proteinExistence type="predicted"/>
<dbReference type="EMBL" id="WNWW01000548">
    <property type="protein sequence ID" value="KAF3423648.1"/>
    <property type="molecule type" value="Genomic_DNA"/>
</dbReference>
<evidence type="ECO:0000259" key="2">
    <source>
        <dbReference type="Pfam" id="PF13837"/>
    </source>
</evidence>
<gene>
    <name evidence="3" type="ORF">E2986_03582</name>
</gene>
<feature type="region of interest" description="Disordered" evidence="1">
    <location>
        <begin position="476"/>
        <end position="500"/>
    </location>
</feature>
<sequence>MSDSGDNVKYKWTPESTSLLVSVWSDRQVQKQLEYAPKPQPVWDSVARYMKKKGYNVSGKQCRSRMKQVLVCYREAKRAGTRAGVEQYYDSIDRVLKNKRIEENNVVGIDTVVFNTINTFYNKDVTFCFLLDATANVKSPPKEMKTNKNLQMRHKFQEPVPSLYRTEALSPTWTLGRKNYTYLSSNILNMLKRIQHVDYFIGENEYPDSPESNETIIARPHRVFSPTRDAAINTGEQLTRIAGKSTQCNIFPINEEPLSVNYKQNLVSNFNYGEIPFQNAVQNVQNQIIQENMQQHQNQQQNHMCNGQNALINNLNLQQNLQNLNQGLTQSVNLPMHVNSMAMQNPNVEHIIQQHHLQQVRHANNRAMPQEPQKITLQQTLVDMYKQQYGDFPTHMPADAKQIGSFSPDYSPDVSQNLNDAFCQSKSDDKTPDINGAYSRTIQAINPLRMQNPEISVITNNATYNDDSLLEFLIESPTPSENDNKSKDTAVNTDNVPHVPLRKKKAEKLEQLMLNAINSQNEVVNKILAAQNDMVTKFLDIDRDRQNRLENRLDDLLKVVHASILTKQTSETDIEIPPPPPEPTITSLVPPPRPGIAPPKLDLVPPKPCRVPCTMPNSNIELINQNTVVTRPGVVSPITSPVKKPGTIWSKLGPVSQSPFVKAQQRLGLQTVTSAETRTQSSAERRIAKEMEKAMDIETLIFETEKFLEIERRLEEKIENARIETTINQTLHARRKLFTQREPTPAMILTAAFLENECHAAGQLMNYPNMPSINKKNLKDIDDDLLAGQGESYERLRQLNIKPTYVAGEPCDTSTPAKIGTMSNTNERTSVQTLPKQKIQQLAQLVMNTGRWKDVGRQSLAHPIQSNTQMNTKNTQSVCPAFYNEVFTTGQCKTLPKENETKNGQNYVQDWVLNKYEDPINEKLATYDPSRNIINQKPNFPIGFTRPRTNTDNLIQRDSNTEMNKHLEFNGNVMSDRKQSVRFMDDDALAELQRMYIETVSKEQQAMNDSMPYVLSSVNTLPVGTQQMIEKYIRDIIPRKLKENKDKDTDSDNDDEFLDTTTSMPAIVPRRSSLTSTGTTSTETAHSIKFLKPDNCVIS</sequence>
<protein>
    <recommendedName>
        <fullName evidence="2">Myb/SANT-like DNA-binding domain-containing protein</fullName>
    </recommendedName>
</protein>
<dbReference type="AlphaFoldDB" id="A0A833SBG6"/>
<dbReference type="PANTHER" id="PTHR47595">
    <property type="entry name" value="HEAT SHOCK 70 KDA PROTEIN 14"/>
    <property type="match status" value="1"/>
</dbReference>
<evidence type="ECO:0000313" key="3">
    <source>
        <dbReference type="EMBL" id="KAF3423648.1"/>
    </source>
</evidence>
<feature type="region of interest" description="Disordered" evidence="1">
    <location>
        <begin position="1044"/>
        <end position="1084"/>
    </location>
</feature>
<accession>A0A833SBG6</accession>
<evidence type="ECO:0000256" key="1">
    <source>
        <dbReference type="SAM" id="MobiDB-lite"/>
    </source>
</evidence>
<dbReference type="Pfam" id="PF13837">
    <property type="entry name" value="Myb_DNA-bind_4"/>
    <property type="match status" value="1"/>
</dbReference>
<comment type="caution">
    <text evidence="3">The sequence shown here is derived from an EMBL/GenBank/DDBJ whole genome shotgun (WGS) entry which is preliminary data.</text>
</comment>